<dbReference type="Proteomes" id="UP000501989">
    <property type="component" value="Chromosome"/>
</dbReference>
<organism evidence="1 2">
    <name type="scientific">Pseudomonas graminis</name>
    <dbReference type="NCBI Taxonomy" id="158627"/>
    <lineage>
        <taxon>Bacteria</taxon>
        <taxon>Pseudomonadati</taxon>
        <taxon>Pseudomonadota</taxon>
        <taxon>Gammaproteobacteria</taxon>
        <taxon>Pseudomonadales</taxon>
        <taxon>Pseudomonadaceae</taxon>
        <taxon>Pseudomonas</taxon>
    </lineage>
</organism>
<evidence type="ECO:0000313" key="1">
    <source>
        <dbReference type="EMBL" id="QKF49955.1"/>
    </source>
</evidence>
<keyword evidence="2" id="KW-1185">Reference proteome</keyword>
<dbReference type="InterPro" id="IPR027417">
    <property type="entry name" value="P-loop_NTPase"/>
</dbReference>
<evidence type="ECO:0008006" key="3">
    <source>
        <dbReference type="Google" id="ProtNLM"/>
    </source>
</evidence>
<accession>A0A6M8MN54</accession>
<protein>
    <recommendedName>
        <fullName evidence="3">Sulfotransferase family protein</fullName>
    </recommendedName>
</protein>
<dbReference type="SUPFAM" id="SSF52540">
    <property type="entry name" value="P-loop containing nucleoside triphosphate hydrolases"/>
    <property type="match status" value="1"/>
</dbReference>
<dbReference type="KEGG" id="pgg:FX982_00882"/>
<gene>
    <name evidence="1" type="ORF">FX982_00882</name>
</gene>
<dbReference type="RefSeq" id="WP_172609790.1">
    <property type="nucleotide sequence ID" value="NZ_CP053746.1"/>
</dbReference>
<dbReference type="EMBL" id="CP053746">
    <property type="protein sequence ID" value="QKF49955.1"/>
    <property type="molecule type" value="Genomic_DNA"/>
</dbReference>
<proteinExistence type="predicted"/>
<reference evidence="2" key="1">
    <citation type="submission" date="2019-12" db="EMBL/GenBank/DDBJ databases">
        <title>Endophytic bacteria associated with Panax ginseng seedlings.</title>
        <authorList>
            <person name="Park J.M."/>
            <person name="Shin R."/>
            <person name="Jo S.H."/>
        </authorList>
    </citation>
    <scope>NUCLEOTIDE SEQUENCE [LARGE SCALE GENOMIC DNA]</scope>
    <source>
        <strain evidence="2">PgKB30</strain>
    </source>
</reference>
<name>A0A6M8MN54_9PSED</name>
<dbReference type="Gene3D" id="3.40.50.300">
    <property type="entry name" value="P-loop containing nucleotide triphosphate hydrolases"/>
    <property type="match status" value="1"/>
</dbReference>
<dbReference type="AlphaFoldDB" id="A0A6M8MN54"/>
<sequence>MEDDSTKSDNSGADSKVVLVLGMHRSGTSAIAAGLQQLGVVMGTSLYRGDEWNPKGYFEEKKFVEFNTRLLDMAGLRWDSAYPFPDSAASRWAPQRTAAYDLVDEVFGDTRVWGFKDPRMCLLSAFWSETFRSRGLTPCLLLMLRDPAEVALSLNRRDGIAVERAGWLWFNHLLGSLDYLQEHSDTHLIDFSDLLHAPAEVMRGLAKWIGISVSENLVESFASDFISPGLANGKGTAKPLMHPLIISAYTFWRSVASNGMSPNIALQSPEWLSIKRSFEVEIKPTLQAVQNFFATDRQLTVMDSRLIELSDALQVTEELALKRLAELTSQESQLKRTLDALAYAEKLAFERLERIGELEPQLKLTSDGLAFAENLALTRQATIERLEKEFTHAAVIKGYVVPATDEADSDTNKDETSK</sequence>
<evidence type="ECO:0000313" key="2">
    <source>
        <dbReference type="Proteomes" id="UP000501989"/>
    </source>
</evidence>